<dbReference type="InterPro" id="IPR009057">
    <property type="entry name" value="Homeodomain-like_sf"/>
</dbReference>
<evidence type="ECO:0000256" key="2">
    <source>
        <dbReference type="ARBA" id="ARBA00023125"/>
    </source>
</evidence>
<name>A0A1W1VQN4_9DEIO</name>
<dbReference type="PRINTS" id="PR00455">
    <property type="entry name" value="HTHTETR"/>
</dbReference>
<organism evidence="6 7">
    <name type="scientific">Deinococcus hopiensis KR-140</name>
    <dbReference type="NCBI Taxonomy" id="695939"/>
    <lineage>
        <taxon>Bacteria</taxon>
        <taxon>Thermotogati</taxon>
        <taxon>Deinococcota</taxon>
        <taxon>Deinococci</taxon>
        <taxon>Deinococcales</taxon>
        <taxon>Deinococcaceae</taxon>
        <taxon>Deinococcus</taxon>
    </lineage>
</organism>
<keyword evidence="3" id="KW-0804">Transcription</keyword>
<dbReference type="PANTHER" id="PTHR30055:SF238">
    <property type="entry name" value="MYCOFACTOCIN BIOSYNTHESIS TRANSCRIPTIONAL REGULATOR MFTR-RELATED"/>
    <property type="match status" value="1"/>
</dbReference>
<gene>
    <name evidence="6" type="ORF">SAMN00790413_02932</name>
</gene>
<evidence type="ECO:0000256" key="4">
    <source>
        <dbReference type="PROSITE-ProRule" id="PRU00335"/>
    </source>
</evidence>
<dbReference type="STRING" id="695939.SAMN00790413_02932"/>
<evidence type="ECO:0000313" key="7">
    <source>
        <dbReference type="Proteomes" id="UP000192582"/>
    </source>
</evidence>
<dbReference type="Pfam" id="PF00440">
    <property type="entry name" value="TetR_N"/>
    <property type="match status" value="1"/>
</dbReference>
<dbReference type="InterPro" id="IPR023772">
    <property type="entry name" value="DNA-bd_HTH_TetR-type_CS"/>
</dbReference>
<dbReference type="InterPro" id="IPR050109">
    <property type="entry name" value="HTH-type_TetR-like_transc_reg"/>
</dbReference>
<dbReference type="PROSITE" id="PS01081">
    <property type="entry name" value="HTH_TETR_1"/>
    <property type="match status" value="1"/>
</dbReference>
<protein>
    <submittedName>
        <fullName evidence="6">Transcriptional regulator, TetR family</fullName>
    </submittedName>
</protein>
<proteinExistence type="predicted"/>
<dbReference type="SUPFAM" id="SSF48498">
    <property type="entry name" value="Tetracyclin repressor-like, C-terminal domain"/>
    <property type="match status" value="1"/>
</dbReference>
<dbReference type="SUPFAM" id="SSF46689">
    <property type="entry name" value="Homeodomain-like"/>
    <property type="match status" value="1"/>
</dbReference>
<dbReference type="PANTHER" id="PTHR30055">
    <property type="entry name" value="HTH-TYPE TRANSCRIPTIONAL REGULATOR RUTR"/>
    <property type="match status" value="1"/>
</dbReference>
<dbReference type="Gene3D" id="1.10.357.10">
    <property type="entry name" value="Tetracycline Repressor, domain 2"/>
    <property type="match status" value="1"/>
</dbReference>
<dbReference type="RefSeq" id="WP_084050213.1">
    <property type="nucleotide sequence ID" value="NZ_FWWU01000009.1"/>
</dbReference>
<feature type="DNA-binding region" description="H-T-H motif" evidence="4">
    <location>
        <begin position="28"/>
        <end position="47"/>
    </location>
</feature>
<dbReference type="Proteomes" id="UP000192582">
    <property type="component" value="Unassembled WGS sequence"/>
</dbReference>
<keyword evidence="2 4" id="KW-0238">DNA-binding</keyword>
<keyword evidence="7" id="KW-1185">Reference proteome</keyword>
<dbReference type="GO" id="GO:0000976">
    <property type="term" value="F:transcription cis-regulatory region binding"/>
    <property type="evidence" value="ECO:0007669"/>
    <property type="project" value="TreeGrafter"/>
</dbReference>
<sequence>MARPRTISDTQILAAAREVFLEQGFSATTAEIARRAGISEGTLFKRFPTKEDLFAEAIGLSDFTSWREELSGLAGQGDVRRNLERAALHFLDHAARVVPHLMLVFSRGHDPSHNPLLETLNHPVQQDTRAVADYLRAESGRGRLRPLDADVTALLLMGALTQYVHLEMLPCSAREHIDPGRFVRGLLDVVWPGLEP</sequence>
<dbReference type="InterPro" id="IPR001647">
    <property type="entry name" value="HTH_TetR"/>
</dbReference>
<dbReference type="Gene3D" id="1.10.10.60">
    <property type="entry name" value="Homeodomain-like"/>
    <property type="match status" value="1"/>
</dbReference>
<evidence type="ECO:0000256" key="3">
    <source>
        <dbReference type="ARBA" id="ARBA00023163"/>
    </source>
</evidence>
<dbReference type="GO" id="GO:0003700">
    <property type="term" value="F:DNA-binding transcription factor activity"/>
    <property type="evidence" value="ECO:0007669"/>
    <property type="project" value="TreeGrafter"/>
</dbReference>
<dbReference type="OrthoDB" id="9785164at2"/>
<dbReference type="AlphaFoldDB" id="A0A1W1VQN4"/>
<reference evidence="6 7" key="1">
    <citation type="submission" date="2017-04" db="EMBL/GenBank/DDBJ databases">
        <authorList>
            <person name="Afonso C.L."/>
            <person name="Miller P.J."/>
            <person name="Scott M.A."/>
            <person name="Spackman E."/>
            <person name="Goraichik I."/>
            <person name="Dimitrov K.M."/>
            <person name="Suarez D.L."/>
            <person name="Swayne D.E."/>
        </authorList>
    </citation>
    <scope>NUCLEOTIDE SEQUENCE [LARGE SCALE GENOMIC DNA]</scope>
    <source>
        <strain evidence="6 7">KR-140</strain>
    </source>
</reference>
<evidence type="ECO:0000259" key="5">
    <source>
        <dbReference type="PROSITE" id="PS50977"/>
    </source>
</evidence>
<dbReference type="InterPro" id="IPR036271">
    <property type="entry name" value="Tet_transcr_reg_TetR-rel_C_sf"/>
</dbReference>
<keyword evidence="1" id="KW-0805">Transcription regulation</keyword>
<accession>A0A1W1VQN4</accession>
<dbReference type="PROSITE" id="PS50977">
    <property type="entry name" value="HTH_TETR_2"/>
    <property type="match status" value="1"/>
</dbReference>
<evidence type="ECO:0000256" key="1">
    <source>
        <dbReference type="ARBA" id="ARBA00023015"/>
    </source>
</evidence>
<evidence type="ECO:0000313" key="6">
    <source>
        <dbReference type="EMBL" id="SMB95657.1"/>
    </source>
</evidence>
<dbReference type="EMBL" id="FWWU01000009">
    <property type="protein sequence ID" value="SMB95657.1"/>
    <property type="molecule type" value="Genomic_DNA"/>
</dbReference>
<feature type="domain" description="HTH tetR-type" evidence="5">
    <location>
        <begin position="6"/>
        <end position="65"/>
    </location>
</feature>